<dbReference type="PANTHER" id="PTHR19331">
    <property type="entry name" value="SCAVENGER RECEPTOR DOMAIN-CONTAINING"/>
    <property type="match status" value="1"/>
</dbReference>
<dbReference type="InterPro" id="IPR001190">
    <property type="entry name" value="SRCR"/>
</dbReference>
<feature type="domain" description="SRCR" evidence="8">
    <location>
        <begin position="132"/>
        <end position="232"/>
    </location>
</feature>
<evidence type="ECO:0000256" key="1">
    <source>
        <dbReference type="ARBA" id="ARBA00004613"/>
    </source>
</evidence>
<feature type="disulfide bond" evidence="7">
    <location>
        <begin position="408"/>
        <end position="418"/>
    </location>
</feature>
<evidence type="ECO:0000256" key="4">
    <source>
        <dbReference type="ARBA" id="ARBA00022737"/>
    </source>
</evidence>
<dbReference type="SUPFAM" id="SSF56487">
    <property type="entry name" value="SRCR-like"/>
    <property type="match status" value="4"/>
</dbReference>
<reference evidence="9" key="1">
    <citation type="submission" date="2019-06" db="EMBL/GenBank/DDBJ databases">
        <authorList>
            <consortium name="Wellcome Sanger Institute Data Sharing"/>
        </authorList>
    </citation>
    <scope>NUCLEOTIDE SEQUENCE [LARGE SCALE GENOMIC DNA]</scope>
</reference>
<keyword evidence="5 7" id="KW-1015">Disulfide bond</keyword>
<evidence type="ECO:0000256" key="5">
    <source>
        <dbReference type="ARBA" id="ARBA00023157"/>
    </source>
</evidence>
<evidence type="ECO:0000313" key="9">
    <source>
        <dbReference type="Ensembl" id="ENSMMDP00005053924.1"/>
    </source>
</evidence>
<dbReference type="InterPro" id="IPR036772">
    <property type="entry name" value="SRCR-like_dom_sf"/>
</dbReference>
<dbReference type="Pfam" id="PF00530">
    <property type="entry name" value="SRCR"/>
    <property type="match status" value="4"/>
</dbReference>
<keyword evidence="10" id="KW-1185">Reference proteome</keyword>
<dbReference type="Proteomes" id="UP000472263">
    <property type="component" value="Chromosome 8"/>
</dbReference>
<evidence type="ECO:0000256" key="3">
    <source>
        <dbReference type="ARBA" id="ARBA00022729"/>
    </source>
</evidence>
<proteinExistence type="predicted"/>
<keyword evidence="4" id="KW-0677">Repeat</keyword>
<accession>A0A668AVR3</accession>
<feature type="domain" description="SRCR" evidence="8">
    <location>
        <begin position="340"/>
        <end position="439"/>
    </location>
</feature>
<feature type="disulfide bond" evidence="7">
    <location>
        <begin position="52"/>
        <end position="116"/>
    </location>
</feature>
<feature type="domain" description="SRCR" evidence="8">
    <location>
        <begin position="28"/>
        <end position="127"/>
    </location>
</feature>
<name>A0A668AVR3_9TELE</name>
<dbReference type="Ensembl" id="ENSMMDT00005054968.1">
    <property type="protein sequence ID" value="ENSMMDP00005053924.1"/>
    <property type="gene ID" value="ENSMMDG00005024217.1"/>
</dbReference>
<dbReference type="Gene3D" id="3.10.250.10">
    <property type="entry name" value="SRCR-like domain"/>
    <property type="match status" value="4"/>
</dbReference>
<dbReference type="FunFam" id="3.10.250.10:FF:000006">
    <property type="entry name" value="neurotrypsin isoform X2"/>
    <property type="match status" value="4"/>
</dbReference>
<evidence type="ECO:0000256" key="7">
    <source>
        <dbReference type="PROSITE-ProRule" id="PRU00196"/>
    </source>
</evidence>
<keyword evidence="3" id="KW-0732">Signal</keyword>
<evidence type="ECO:0000256" key="6">
    <source>
        <dbReference type="ARBA" id="ARBA00023180"/>
    </source>
</evidence>
<comment type="caution">
    <text evidence="7">Lacks conserved residue(s) required for the propagation of feature annotation.</text>
</comment>
<feature type="disulfide bond" evidence="7">
    <location>
        <begin position="274"/>
        <end position="335"/>
    </location>
</feature>
<sequence>SNIYFFLNVKGAKSFELCHLCLTDGARIKLVGSTLCSGRVEIFYNNSWGTVCDDDWGIIDAKVVCRELGCGTAIEATSRAYFGAGNNDIWLDDVSCSGNESSLTDCPHSGFGIHNCNHGEDAGVNCTDYARIKLVGSTLCSGRVEVFYNNSWGTVCDDDWDITDAEVVCRELQGCGTAIEATSSANFGAGNNNIWLDDVSCSGNESSLTDCPHSGFGIHNCNHNEDAGVICADGARIKLVGSTLCSGRVEVFYNNSWGTVCDDYWNIKDAQVVCRELGCGTATGVLDSDYLDEGEGMIWLDDVSCLGNESSLTDCPHSGFGIENCGHHEDAGVTCAGEKIKLVGSTLCSGRVEIFYNNSWGTVCDDDWGIMDAQVVCRELGCGTAIEATSRAYFGAGNNDIWLDDVSCSGNESSLTDCPHSGFGIHNCNHGEDAGVNCTGETNF</sequence>
<dbReference type="PRINTS" id="PR00258">
    <property type="entry name" value="SPERACTRCPTR"/>
</dbReference>
<feature type="disulfide bond" evidence="7">
    <location>
        <begin position="377"/>
        <end position="438"/>
    </location>
</feature>
<feature type="disulfide bond" evidence="7">
    <location>
        <begin position="305"/>
        <end position="315"/>
    </location>
</feature>
<keyword evidence="6" id="KW-0325">Glycoprotein</keyword>
<dbReference type="GeneTree" id="ENSGT00950000183145"/>
<dbReference type="PANTHER" id="PTHR19331:SF22">
    <property type="entry name" value="DELETED IN MALIGNANT BRAIN TUMORS 1 PROTEIN"/>
    <property type="match status" value="1"/>
</dbReference>
<organism evidence="9 10">
    <name type="scientific">Myripristis murdjan</name>
    <name type="common">pinecone soldierfish</name>
    <dbReference type="NCBI Taxonomy" id="586833"/>
    <lineage>
        <taxon>Eukaryota</taxon>
        <taxon>Metazoa</taxon>
        <taxon>Chordata</taxon>
        <taxon>Craniata</taxon>
        <taxon>Vertebrata</taxon>
        <taxon>Euteleostomi</taxon>
        <taxon>Actinopterygii</taxon>
        <taxon>Neopterygii</taxon>
        <taxon>Teleostei</taxon>
        <taxon>Neoteleostei</taxon>
        <taxon>Acanthomorphata</taxon>
        <taxon>Holocentriformes</taxon>
        <taxon>Holocentridae</taxon>
        <taxon>Myripristis</taxon>
    </lineage>
</organism>
<dbReference type="PROSITE" id="PS50287">
    <property type="entry name" value="SRCR_2"/>
    <property type="match status" value="4"/>
</dbReference>
<evidence type="ECO:0000313" key="10">
    <source>
        <dbReference type="Proteomes" id="UP000472263"/>
    </source>
</evidence>
<feature type="disulfide bond" evidence="7">
    <location>
        <begin position="364"/>
        <end position="428"/>
    </location>
</feature>
<protein>
    <recommendedName>
        <fullName evidence="8">SRCR domain-containing protein</fullName>
    </recommendedName>
</protein>
<evidence type="ECO:0000256" key="2">
    <source>
        <dbReference type="ARBA" id="ARBA00022525"/>
    </source>
</evidence>
<dbReference type="GO" id="GO:0016020">
    <property type="term" value="C:membrane"/>
    <property type="evidence" value="ECO:0007669"/>
    <property type="project" value="InterPro"/>
</dbReference>
<feature type="disulfide bond" evidence="7">
    <location>
        <begin position="201"/>
        <end position="211"/>
    </location>
</feature>
<feature type="domain" description="SRCR" evidence="8">
    <location>
        <begin position="237"/>
        <end position="336"/>
    </location>
</feature>
<feature type="disulfide bond" evidence="7">
    <location>
        <begin position="261"/>
        <end position="325"/>
    </location>
</feature>
<dbReference type="PROSITE" id="PS00420">
    <property type="entry name" value="SRCR_1"/>
    <property type="match status" value="3"/>
</dbReference>
<reference evidence="9" key="2">
    <citation type="submission" date="2025-08" db="UniProtKB">
        <authorList>
            <consortium name="Ensembl"/>
        </authorList>
    </citation>
    <scope>IDENTIFICATION</scope>
</reference>
<reference evidence="9" key="3">
    <citation type="submission" date="2025-09" db="UniProtKB">
        <authorList>
            <consortium name="Ensembl"/>
        </authorList>
    </citation>
    <scope>IDENTIFICATION</scope>
</reference>
<feature type="disulfide bond" evidence="7">
    <location>
        <begin position="65"/>
        <end position="126"/>
    </location>
</feature>
<keyword evidence="2" id="KW-0964">Secreted</keyword>
<comment type="subcellular location">
    <subcellularLocation>
        <location evidence="1">Secreted</location>
    </subcellularLocation>
</comment>
<dbReference type="SMART" id="SM00202">
    <property type="entry name" value="SR"/>
    <property type="match status" value="4"/>
</dbReference>
<evidence type="ECO:0000259" key="8">
    <source>
        <dbReference type="PROSITE" id="PS50287"/>
    </source>
</evidence>
<feature type="disulfide bond" evidence="7">
    <location>
        <begin position="96"/>
        <end position="106"/>
    </location>
</feature>
<dbReference type="AlphaFoldDB" id="A0A668AVR3"/>